<proteinExistence type="predicted"/>
<keyword evidence="2" id="KW-1185">Reference proteome</keyword>
<dbReference type="Pfam" id="PF16407">
    <property type="entry name" value="PKD_2"/>
    <property type="match status" value="1"/>
</dbReference>
<protein>
    <submittedName>
        <fullName evidence="1">PKD-like family lipoprotein</fullName>
    </submittedName>
</protein>
<evidence type="ECO:0000313" key="2">
    <source>
        <dbReference type="Proteomes" id="UP001204015"/>
    </source>
</evidence>
<comment type="caution">
    <text evidence="1">The sequence shown here is derived from an EMBL/GenBank/DDBJ whole genome shotgun (WGS) entry which is preliminary data.</text>
</comment>
<gene>
    <name evidence="1" type="ORF">NG821_12490</name>
</gene>
<evidence type="ECO:0000313" key="1">
    <source>
        <dbReference type="EMBL" id="MCO6026641.1"/>
    </source>
</evidence>
<organism evidence="1 2">
    <name type="scientific">Segatella cerevisiae</name>
    <dbReference type="NCBI Taxonomy" id="2053716"/>
    <lineage>
        <taxon>Bacteria</taxon>
        <taxon>Pseudomonadati</taxon>
        <taxon>Bacteroidota</taxon>
        <taxon>Bacteroidia</taxon>
        <taxon>Bacteroidales</taxon>
        <taxon>Prevotellaceae</taxon>
        <taxon>Segatella</taxon>
    </lineage>
</organism>
<name>A0ABT1BZX2_9BACT</name>
<dbReference type="Proteomes" id="UP001204015">
    <property type="component" value="Unassembled WGS sequence"/>
</dbReference>
<sequence>MKKNSLYLYILLIPFLTGCIEDKGNYNYISANEVMPITIQGLDTALQIVQGDTLHLSPQLKGIKDTNSYNYEWSVTESATAGVLPSKKILGTSPKLNAKISLDAGSYYLNFKVIDFKKDVYKRQQIDLTVVSSSLGPGWYVLKDINDSTDFDYISNNGVMYNDILAGGNKKLPGKAICMTYQSGGYYQTIQDTSGVITLANQKVFHILSTRDIFTINANTLALFKTFKDEFYSTSTCNPQSIFFSSMLNDLYLINNNLLYSIYGMSANIGKFGAAKVGIYSLYKNMVPYDFGDILVFGEFNKQVQI</sequence>
<dbReference type="InterPro" id="IPR032183">
    <property type="entry name" value="PKD-like"/>
</dbReference>
<dbReference type="EMBL" id="JAMXLY010000104">
    <property type="protein sequence ID" value="MCO6026641.1"/>
    <property type="molecule type" value="Genomic_DNA"/>
</dbReference>
<accession>A0ABT1BZX2</accession>
<dbReference type="RefSeq" id="WP_252761987.1">
    <property type="nucleotide sequence ID" value="NZ_JAMXLY010000104.1"/>
</dbReference>
<reference evidence="1 2" key="1">
    <citation type="submission" date="2022-06" db="EMBL/GenBank/DDBJ databases">
        <title>A taxonomic note on the genus Prevotella: Description of four novel genera and emended description of the genera Hallella and Xylanibacter.</title>
        <authorList>
            <person name="Hitch T.C.A."/>
        </authorList>
    </citation>
    <scope>NUCLEOTIDE SEQUENCE [LARGE SCALE GENOMIC DNA]</scope>
    <source>
        <strain evidence="1 2">DSM 100619</strain>
    </source>
</reference>
<dbReference type="PROSITE" id="PS51257">
    <property type="entry name" value="PROKAR_LIPOPROTEIN"/>
    <property type="match status" value="1"/>
</dbReference>